<dbReference type="InterPro" id="IPR027417">
    <property type="entry name" value="P-loop_NTPase"/>
</dbReference>
<dbReference type="PANTHER" id="PTHR43063:SF1">
    <property type="entry name" value="4FE-4S CLUSTER CONTAINING PARA FAMILY ATPASE PROTEIN"/>
    <property type="match status" value="1"/>
</dbReference>
<evidence type="ECO:0000313" key="1">
    <source>
        <dbReference type="EMBL" id="EJX04108.1"/>
    </source>
</evidence>
<dbReference type="Gene3D" id="3.40.50.300">
    <property type="entry name" value="P-loop containing nucleotide triphosphate hydrolases"/>
    <property type="match status" value="1"/>
</dbReference>
<organism evidence="1">
    <name type="scientific">gut metagenome</name>
    <dbReference type="NCBI Taxonomy" id="749906"/>
    <lineage>
        <taxon>unclassified sequences</taxon>
        <taxon>metagenomes</taxon>
        <taxon>organismal metagenomes</taxon>
    </lineage>
</organism>
<dbReference type="PANTHER" id="PTHR43063">
    <property type="entry name" value="4FE-4S CLUSTER CONTAINING PARA FAMILY ATPASE PROTEIN"/>
    <property type="match status" value="1"/>
</dbReference>
<proteinExistence type="predicted"/>
<dbReference type="EMBL" id="AMCI01001917">
    <property type="protein sequence ID" value="EJX04108.1"/>
    <property type="molecule type" value="Genomic_DNA"/>
</dbReference>
<gene>
    <name evidence="1" type="ORF">EVA_07784</name>
</gene>
<name>J9GP34_9ZZZZ</name>
<sequence>MMNMGEESGVPIIRELLKNLPCKDNVIDCPPGSACTVMESIKDVDYCVIVAEPSVFGVHNFQMVYELVKILKKPFGVVINKADGQENPMQELCEKLKLPVLEQIPFDREIAAQNAAGNIAYETNERAKEIFDRLYAKISEVMK</sequence>
<protein>
    <submittedName>
        <fullName evidence="1">Cobyrinic acid ac-diamide synthase</fullName>
    </submittedName>
</protein>
<dbReference type="SUPFAM" id="SSF52540">
    <property type="entry name" value="P-loop containing nucleoside triphosphate hydrolases"/>
    <property type="match status" value="1"/>
</dbReference>
<dbReference type="AlphaFoldDB" id="J9GP34"/>
<reference evidence="1" key="1">
    <citation type="journal article" date="2012" name="PLoS ONE">
        <title>Gene sets for utilization of primary and secondary nutrition supplies in the distal gut of endangered iberian lynx.</title>
        <authorList>
            <person name="Alcaide M."/>
            <person name="Messina E."/>
            <person name="Richter M."/>
            <person name="Bargiela R."/>
            <person name="Peplies J."/>
            <person name="Huws S.A."/>
            <person name="Newbold C.J."/>
            <person name="Golyshin P.N."/>
            <person name="Simon M.A."/>
            <person name="Lopez G."/>
            <person name="Yakimov M.M."/>
            <person name="Ferrer M."/>
        </authorList>
    </citation>
    <scope>NUCLEOTIDE SEQUENCE</scope>
</reference>
<accession>J9GP34</accession>
<comment type="caution">
    <text evidence="1">The sequence shown here is derived from an EMBL/GenBank/DDBJ whole genome shotgun (WGS) entry which is preliminary data.</text>
</comment>